<dbReference type="KEGG" id="senm:TRABTM_A_00010"/>
<protein>
    <submittedName>
        <fullName evidence="2">Protein TusC</fullName>
    </submittedName>
</protein>
<dbReference type="AlphaFoldDB" id="A0A1C3L3M7"/>
<dbReference type="STRING" id="1835721.TRABTM_A_00010"/>
<keyword evidence="3" id="KW-1185">Reference proteome</keyword>
<dbReference type="Pfam" id="PF02635">
    <property type="entry name" value="DsrE"/>
    <property type="match status" value="1"/>
</dbReference>
<dbReference type="NCBIfam" id="TIGR03010">
    <property type="entry name" value="sulf_tusC_dsrF"/>
    <property type="match status" value="1"/>
</dbReference>
<dbReference type="PATRIC" id="fig|1835721.3.peg.1"/>
<dbReference type="InterPro" id="IPR003787">
    <property type="entry name" value="Sulphur_relay_DsrE/F-like"/>
</dbReference>
<dbReference type="InterPro" id="IPR027396">
    <property type="entry name" value="DsrEFH-like"/>
</dbReference>
<dbReference type="PANTHER" id="PTHR38780">
    <property type="entry name" value="PROTEIN TUSC"/>
    <property type="match status" value="1"/>
</dbReference>
<dbReference type="InterPro" id="IPR017462">
    <property type="entry name" value="Sulphur_relay_TusC/DsrF"/>
</dbReference>
<accession>A0A1C3L3M7</accession>
<name>A0A1C3L3M7_9ENTR</name>
<dbReference type="Gene3D" id="3.40.1260.10">
    <property type="entry name" value="DsrEFH-like"/>
    <property type="match status" value="1"/>
</dbReference>
<dbReference type="PANTHER" id="PTHR38780:SF1">
    <property type="entry name" value="PROTEIN TUSC"/>
    <property type="match status" value="1"/>
</dbReference>
<dbReference type="OrthoDB" id="9789418at2"/>
<gene>
    <name evidence="2" type="primary">tusC</name>
    <name evidence="2" type="ORF">TRABTM_A_00010</name>
</gene>
<evidence type="ECO:0000256" key="1">
    <source>
        <dbReference type="ARBA" id="ARBA00005996"/>
    </source>
</evidence>
<dbReference type="SUPFAM" id="SSF75169">
    <property type="entry name" value="DsrEFH-like"/>
    <property type="match status" value="1"/>
</dbReference>
<proteinExistence type="inferred from homology"/>
<sequence>MKSIAFIFTNGPYGNTSSSEGLDLLLAISSLSKSNKIGVFFISDGVLLLLSKQQPAKILAKNFTVKFSILSIYDINQIYMCADSAMERGLNSNIEYILDFEFLSAKYLRHYLSKYNVILTF</sequence>
<dbReference type="Proteomes" id="UP000092809">
    <property type="component" value="Chromosome I"/>
</dbReference>
<dbReference type="RefSeq" id="WP_083172216.1">
    <property type="nucleotide sequence ID" value="NZ_LT594522.1"/>
</dbReference>
<dbReference type="NCBIfam" id="NF001238">
    <property type="entry name" value="PRK00211.1"/>
    <property type="match status" value="1"/>
</dbReference>
<reference evidence="3" key="1">
    <citation type="submission" date="2016-06" db="EMBL/GenBank/DDBJ databases">
        <authorList>
            <person name="Szabo Gitta"/>
        </authorList>
    </citation>
    <scope>NUCLEOTIDE SEQUENCE [LARGE SCALE GENOMIC DNA]</scope>
</reference>
<evidence type="ECO:0000313" key="3">
    <source>
        <dbReference type="Proteomes" id="UP000092809"/>
    </source>
</evidence>
<dbReference type="EMBL" id="LT594522">
    <property type="protein sequence ID" value="SBT81888.1"/>
    <property type="molecule type" value="Genomic_DNA"/>
</dbReference>
<organism evidence="2 3">
    <name type="scientific">secondary endosymbiont of Trabutina mannipara</name>
    <dbReference type="NCBI Taxonomy" id="1835721"/>
    <lineage>
        <taxon>Bacteria</taxon>
        <taxon>Pseudomonadati</taxon>
        <taxon>Pseudomonadota</taxon>
        <taxon>Gammaproteobacteria</taxon>
        <taxon>Enterobacterales</taxon>
        <taxon>Enterobacteriaceae</taxon>
    </lineage>
</organism>
<comment type="similarity">
    <text evidence="1">Belongs to the DsrF/TusC family.</text>
</comment>
<evidence type="ECO:0000313" key="2">
    <source>
        <dbReference type="EMBL" id="SBT81888.1"/>
    </source>
</evidence>